<gene>
    <name evidence="1" type="ORF">FJT64_007818</name>
</gene>
<dbReference type="AlphaFoldDB" id="A0A6A4VYJ6"/>
<comment type="caution">
    <text evidence="1">The sequence shown here is derived from an EMBL/GenBank/DDBJ whole genome shotgun (WGS) entry which is preliminary data.</text>
</comment>
<keyword evidence="2" id="KW-1185">Reference proteome</keyword>
<dbReference type="EMBL" id="VIIS01001682">
    <property type="protein sequence ID" value="KAF0294531.1"/>
    <property type="molecule type" value="Genomic_DNA"/>
</dbReference>
<reference evidence="1 2" key="1">
    <citation type="submission" date="2019-07" db="EMBL/GenBank/DDBJ databases">
        <title>Draft genome assembly of a fouling barnacle, Amphibalanus amphitrite (Darwin, 1854): The first reference genome for Thecostraca.</title>
        <authorList>
            <person name="Kim W."/>
        </authorList>
    </citation>
    <scope>NUCLEOTIDE SEQUENCE [LARGE SCALE GENOMIC DNA]</scope>
    <source>
        <strain evidence="1">SNU_AA5</strain>
        <tissue evidence="1">Soma without cirri and trophi</tissue>
    </source>
</reference>
<evidence type="ECO:0000313" key="2">
    <source>
        <dbReference type="Proteomes" id="UP000440578"/>
    </source>
</evidence>
<accession>A0A6A4VYJ6</accession>
<organism evidence="1 2">
    <name type="scientific">Amphibalanus amphitrite</name>
    <name type="common">Striped barnacle</name>
    <name type="synonym">Balanus amphitrite</name>
    <dbReference type="NCBI Taxonomy" id="1232801"/>
    <lineage>
        <taxon>Eukaryota</taxon>
        <taxon>Metazoa</taxon>
        <taxon>Ecdysozoa</taxon>
        <taxon>Arthropoda</taxon>
        <taxon>Crustacea</taxon>
        <taxon>Multicrustacea</taxon>
        <taxon>Cirripedia</taxon>
        <taxon>Thoracica</taxon>
        <taxon>Thoracicalcarea</taxon>
        <taxon>Balanomorpha</taxon>
        <taxon>Balanoidea</taxon>
        <taxon>Balanidae</taxon>
        <taxon>Amphibalaninae</taxon>
        <taxon>Amphibalanus</taxon>
    </lineage>
</organism>
<sequence length="83" mass="9193">MELQYLQRSLRTACTLMSVTSLTPACGPELLLTKYQRLSQLVRYTAFLEDATSALVRGQSVVTLTGSPVTSHNCRRHSAHRLG</sequence>
<dbReference type="Proteomes" id="UP000440578">
    <property type="component" value="Unassembled WGS sequence"/>
</dbReference>
<name>A0A6A4VYJ6_AMPAM</name>
<protein>
    <submittedName>
        <fullName evidence="1">Uncharacterized protein</fullName>
    </submittedName>
</protein>
<proteinExistence type="predicted"/>
<dbReference type="OrthoDB" id="6400536at2759"/>
<evidence type="ECO:0000313" key="1">
    <source>
        <dbReference type="EMBL" id="KAF0294531.1"/>
    </source>
</evidence>